<dbReference type="Gene3D" id="3.80.10.10">
    <property type="entry name" value="Ribonuclease Inhibitor"/>
    <property type="match status" value="1"/>
</dbReference>
<keyword evidence="3" id="KW-1185">Reference proteome</keyword>
<feature type="compositionally biased region" description="Acidic residues" evidence="1">
    <location>
        <begin position="238"/>
        <end position="272"/>
    </location>
</feature>
<comment type="caution">
    <text evidence="2">The sequence shown here is derived from an EMBL/GenBank/DDBJ whole genome shotgun (WGS) entry which is preliminary data.</text>
</comment>
<evidence type="ECO:0000313" key="2">
    <source>
        <dbReference type="EMBL" id="KAG0004789.1"/>
    </source>
</evidence>
<evidence type="ECO:0000256" key="1">
    <source>
        <dbReference type="SAM" id="MobiDB-lite"/>
    </source>
</evidence>
<accession>A0A9P6MJK0</accession>
<proteinExistence type="predicted"/>
<name>A0A9P6MJK0_9FUNG</name>
<dbReference type="Proteomes" id="UP000749646">
    <property type="component" value="Unassembled WGS sequence"/>
</dbReference>
<evidence type="ECO:0000313" key="3">
    <source>
        <dbReference type="Proteomes" id="UP000749646"/>
    </source>
</evidence>
<protein>
    <recommendedName>
        <fullName evidence="4">F-box domain-containing protein</fullName>
    </recommendedName>
</protein>
<dbReference type="PANTHER" id="PTHR16134:SF119">
    <property type="entry name" value="AT02038P-RELATED"/>
    <property type="match status" value="1"/>
</dbReference>
<dbReference type="SUPFAM" id="SSF52047">
    <property type="entry name" value="RNI-like"/>
    <property type="match status" value="1"/>
</dbReference>
<dbReference type="EMBL" id="JAAAHW010000237">
    <property type="protein sequence ID" value="KAG0004789.1"/>
    <property type="molecule type" value="Genomic_DNA"/>
</dbReference>
<reference evidence="2" key="1">
    <citation type="journal article" date="2020" name="Fungal Divers.">
        <title>Resolving the Mortierellaceae phylogeny through synthesis of multi-gene phylogenetics and phylogenomics.</title>
        <authorList>
            <person name="Vandepol N."/>
            <person name="Liber J."/>
            <person name="Desiro A."/>
            <person name="Na H."/>
            <person name="Kennedy M."/>
            <person name="Barry K."/>
            <person name="Grigoriev I.V."/>
            <person name="Miller A.N."/>
            <person name="O'Donnell K."/>
            <person name="Stajich J.E."/>
            <person name="Bonito G."/>
        </authorList>
    </citation>
    <scope>NUCLEOTIDE SEQUENCE</scope>
    <source>
        <strain evidence="2">MES-2147</strain>
    </source>
</reference>
<dbReference type="OrthoDB" id="2400175at2759"/>
<organism evidence="2 3">
    <name type="scientific">Modicella reniformis</name>
    <dbReference type="NCBI Taxonomy" id="1440133"/>
    <lineage>
        <taxon>Eukaryota</taxon>
        <taxon>Fungi</taxon>
        <taxon>Fungi incertae sedis</taxon>
        <taxon>Mucoromycota</taxon>
        <taxon>Mortierellomycotina</taxon>
        <taxon>Mortierellomycetes</taxon>
        <taxon>Mortierellales</taxon>
        <taxon>Mortierellaceae</taxon>
        <taxon>Modicella</taxon>
    </lineage>
</organism>
<dbReference type="AlphaFoldDB" id="A0A9P6MJK0"/>
<dbReference type="InterPro" id="IPR032675">
    <property type="entry name" value="LRR_dom_sf"/>
</dbReference>
<dbReference type="PANTHER" id="PTHR16134">
    <property type="entry name" value="F-BOX/TPR REPEAT PROTEIN POF3"/>
    <property type="match status" value="1"/>
</dbReference>
<gene>
    <name evidence="2" type="ORF">BGZ65_012699</name>
</gene>
<sequence>MNQPPNPLDIPEILSRVGLFVPLWVYSDQNSGPNNNNRSRNRRPRFNPQHLLNCILVNRTWHHIFLPILWFTFDDISIPPSVFHPVKILIRHSRHLRIFELNHSSTAAIVTVIPRRLLPHNLLHLGLSGHKNHDWAKALMLQNTRLESLYWQGTSSGGDYHHREDEYETLDAKALSKRLRRLQDLHLEYWKLDSNFMKLLRRNPGLRRLELHFVTGELHHHQSQAARLDDQMNREAAIENDSDDDDDDDDEDDDEEEDEQGEQGKDDTDDDDSKVQLPYLTSLTVCKDIGSGALEELVRSCPRLEELSWMGSVDSDLKQLARNLQECCPGLSILTYSTVEVHQDESVYATLIQVIPRLAELQIRIPALGNRFTEALIKHASTLEILDLRILNPHENTHTNLRRILTSCHQITALSIDGWSRSDTDLFSFKWACLRLTRLFLQGLHDALTREGGQMTEADDNATVAAVYGWTATVLETDAAGSSGYIEEIGGEGQGGDETGTEDAAAEMIVRPYGGGAAHNNKVSTGFLNKLLSHLQTMKHLQSFMLNGVEYTRRPPFVYNTVNSQ</sequence>
<feature type="region of interest" description="Disordered" evidence="1">
    <location>
        <begin position="238"/>
        <end position="274"/>
    </location>
</feature>
<evidence type="ECO:0008006" key="4">
    <source>
        <dbReference type="Google" id="ProtNLM"/>
    </source>
</evidence>